<reference evidence="4 5" key="1">
    <citation type="journal article" date="2016" name="DNA Res.">
        <title>The draft genome of MD-2 pineapple using hybrid error correction of long reads.</title>
        <authorList>
            <person name="Redwan R.M."/>
            <person name="Saidin A."/>
            <person name="Kumar S.V."/>
        </authorList>
    </citation>
    <scope>NUCLEOTIDE SEQUENCE [LARGE SCALE GENOMIC DNA]</scope>
    <source>
        <strain evidence="5">cv. MD2</strain>
        <tissue evidence="4">Leaf</tissue>
    </source>
</reference>
<dbReference type="InterPro" id="IPR036612">
    <property type="entry name" value="KH_dom_type_1_sf"/>
</dbReference>
<sequence>VAQKLLLLHSRLPPLYLPSHASGASSTSQQREREVSRALGLSHGLPDFQPPNDCWQVLRKGLFHQGNSTFVKMSGRKGGPDEMDQRKKKKAVMHVWRPIATKAVPNEVDNDKRSDSECQLQSSNTGASNTGEFELSTSSAIETDNELKAVEEREDISYTCRMGDVAKSKGIQQVVIKETHKELGSNEDLELATTAEKVSVSVQVDTPLIRFVKGKGGSVQKRIEVEAGVKIKFPSAKGDTTIVVEGDTVESVTKASEKIASVLEEAVKSPMLDYSHFISLPLAIHPDLVAKLHQFQGSILGYATTSLDNDDPDGDFNEDTSDEIDYEDKQAETPGVAINLEVQDEKEHVRVKIDTKDSKSASKASSASDLGIDRSIFIKPKTFHLTVLMLKLWNKDRVAAAAEVLQRVSSEVKDALENRPISIQLRGLACMRGSLAKAQVIYAPVLEVGGEGRLLRACQVIIGAFVESGLVLAKDAKQSLKLHATLMNVRHRKRSKRNRRNDSFEARHIFKVYGSKEWGEYLIREVHLSQRFKFDESGYYHCCSSISLPEDMQTE</sequence>
<protein>
    <submittedName>
        <fullName evidence="4">Activating signal cointegrator 1 complex subunit 1</fullName>
    </submittedName>
</protein>
<dbReference type="PROSITE" id="PS50084">
    <property type="entry name" value="KH_TYPE_1"/>
    <property type="match status" value="1"/>
</dbReference>
<organism evidence="4 5">
    <name type="scientific">Ananas comosus</name>
    <name type="common">Pineapple</name>
    <name type="synonym">Ananas ananas</name>
    <dbReference type="NCBI Taxonomy" id="4615"/>
    <lineage>
        <taxon>Eukaryota</taxon>
        <taxon>Viridiplantae</taxon>
        <taxon>Streptophyta</taxon>
        <taxon>Embryophyta</taxon>
        <taxon>Tracheophyta</taxon>
        <taxon>Spermatophyta</taxon>
        <taxon>Magnoliopsida</taxon>
        <taxon>Liliopsida</taxon>
        <taxon>Poales</taxon>
        <taxon>Bromeliaceae</taxon>
        <taxon>Bromelioideae</taxon>
        <taxon>Ananas</taxon>
    </lineage>
</organism>
<feature type="non-terminal residue" evidence="4">
    <location>
        <position position="1"/>
    </location>
</feature>
<feature type="compositionally biased region" description="Polar residues" evidence="2">
    <location>
        <begin position="117"/>
        <end position="134"/>
    </location>
</feature>
<dbReference type="Pfam" id="PF00013">
    <property type="entry name" value="KH_1"/>
    <property type="match status" value="1"/>
</dbReference>
<dbReference type="AlphaFoldDB" id="A0A199VKV2"/>
<dbReference type="SUPFAM" id="SSF55144">
    <property type="entry name" value="LigT-like"/>
    <property type="match status" value="1"/>
</dbReference>
<dbReference type="GO" id="GO:0005634">
    <property type="term" value="C:nucleus"/>
    <property type="evidence" value="ECO:0007669"/>
    <property type="project" value="TreeGrafter"/>
</dbReference>
<dbReference type="PANTHER" id="PTHR13360">
    <property type="entry name" value="ACTIVATING SIGNAL COINTEGRATOR 1 COMPLEX SUBUNIT 1"/>
    <property type="match status" value="1"/>
</dbReference>
<dbReference type="STRING" id="4615.A0A199VKV2"/>
<feature type="region of interest" description="Disordered" evidence="2">
    <location>
        <begin position="102"/>
        <end position="134"/>
    </location>
</feature>
<dbReference type="Pfam" id="PF10469">
    <property type="entry name" value="AKAP7_NLS"/>
    <property type="match status" value="1"/>
</dbReference>
<dbReference type="InterPro" id="IPR009210">
    <property type="entry name" value="ASCC1"/>
</dbReference>
<dbReference type="PANTHER" id="PTHR13360:SF1">
    <property type="entry name" value="ACTIVATING SIGNAL COINTEGRATOR 1 COMPLEX SUBUNIT 1"/>
    <property type="match status" value="1"/>
</dbReference>
<proteinExistence type="predicted"/>
<dbReference type="GO" id="GO:0006307">
    <property type="term" value="P:DNA alkylation repair"/>
    <property type="evidence" value="ECO:0007669"/>
    <property type="project" value="InterPro"/>
</dbReference>
<dbReference type="InterPro" id="IPR004088">
    <property type="entry name" value="KH_dom_type_1"/>
</dbReference>
<feature type="domain" description="K Homology" evidence="3">
    <location>
        <begin position="196"/>
        <end position="264"/>
    </location>
</feature>
<dbReference type="InterPro" id="IPR004087">
    <property type="entry name" value="KH_dom"/>
</dbReference>
<evidence type="ECO:0000256" key="1">
    <source>
        <dbReference type="PROSITE-ProRule" id="PRU00117"/>
    </source>
</evidence>
<dbReference type="EMBL" id="LSRQ01001473">
    <property type="protein sequence ID" value="OAY77714.1"/>
    <property type="molecule type" value="Genomic_DNA"/>
</dbReference>
<dbReference type="Gene3D" id="3.30.1370.10">
    <property type="entry name" value="K Homology domain, type 1"/>
    <property type="match status" value="1"/>
</dbReference>
<dbReference type="CDD" id="cd00105">
    <property type="entry name" value="KH-I"/>
    <property type="match status" value="1"/>
</dbReference>
<dbReference type="GO" id="GO:0003723">
    <property type="term" value="F:RNA binding"/>
    <property type="evidence" value="ECO:0007669"/>
    <property type="project" value="UniProtKB-UniRule"/>
</dbReference>
<gene>
    <name evidence="4" type="ORF">ACMD2_16298</name>
</gene>
<accession>A0A199VKV2</accession>
<comment type="caution">
    <text evidence="4">The sequence shown here is derived from an EMBL/GenBank/DDBJ whole genome shotgun (WGS) entry which is preliminary data.</text>
</comment>
<dbReference type="SMART" id="SM00322">
    <property type="entry name" value="KH"/>
    <property type="match status" value="1"/>
</dbReference>
<keyword evidence="1" id="KW-0694">RNA-binding</keyword>
<dbReference type="Gene3D" id="3.90.1140.10">
    <property type="entry name" value="Cyclic phosphodiesterase"/>
    <property type="match status" value="1"/>
</dbReference>
<dbReference type="GO" id="GO:0006355">
    <property type="term" value="P:regulation of DNA-templated transcription"/>
    <property type="evidence" value="ECO:0007669"/>
    <property type="project" value="TreeGrafter"/>
</dbReference>
<evidence type="ECO:0000259" key="3">
    <source>
        <dbReference type="SMART" id="SM00322"/>
    </source>
</evidence>
<name>A0A199VKV2_ANACO</name>
<dbReference type="Proteomes" id="UP000092600">
    <property type="component" value="Unassembled WGS sequence"/>
</dbReference>
<dbReference type="SUPFAM" id="SSF54791">
    <property type="entry name" value="Eukaryotic type KH-domain (KH-domain type I)"/>
    <property type="match status" value="1"/>
</dbReference>
<dbReference type="InterPro" id="IPR009097">
    <property type="entry name" value="Cyclic_Pdiesterase"/>
</dbReference>
<evidence type="ECO:0000313" key="4">
    <source>
        <dbReference type="EMBL" id="OAY77714.1"/>
    </source>
</evidence>
<dbReference type="InterPro" id="IPR019510">
    <property type="entry name" value="AKAP7-like_phosphoesterase"/>
</dbReference>
<evidence type="ECO:0000256" key="2">
    <source>
        <dbReference type="SAM" id="MobiDB-lite"/>
    </source>
</evidence>
<evidence type="ECO:0000313" key="5">
    <source>
        <dbReference type="Proteomes" id="UP000092600"/>
    </source>
</evidence>